<dbReference type="EMBL" id="JACWMW010000001">
    <property type="protein sequence ID" value="MBD1383993.1"/>
    <property type="molecule type" value="Genomic_DNA"/>
</dbReference>
<dbReference type="RefSeq" id="WP_191173901.1">
    <property type="nucleotide sequence ID" value="NZ_JACWMW010000001.1"/>
</dbReference>
<proteinExistence type="predicted"/>
<accession>A0ABR7X061</accession>
<reference evidence="1 2" key="1">
    <citation type="submission" date="2020-09" db="EMBL/GenBank/DDBJ databases">
        <title>Novel species of Mucilaginibacter isolated from a glacier on the Tibetan Plateau.</title>
        <authorList>
            <person name="Liu Q."/>
            <person name="Xin Y.-H."/>
        </authorList>
    </citation>
    <scope>NUCLEOTIDE SEQUENCE [LARGE SCALE GENOMIC DNA]</scope>
    <source>
        <strain evidence="1 2">CGMCC 1.13878</strain>
    </source>
</reference>
<evidence type="ECO:0008006" key="3">
    <source>
        <dbReference type="Google" id="ProtNLM"/>
    </source>
</evidence>
<evidence type="ECO:0000313" key="2">
    <source>
        <dbReference type="Proteomes" id="UP000618754"/>
    </source>
</evidence>
<sequence>MKKTLLLIIMLLPFVVSAQKLLKPSIDKLNGDTVWSTSKEKLYLHGNYLTGQGEGVVCWVRSYKGSKSLILNIQTTNQKNYPTMVAGSKASFKLADNSIVTLTCSNNDYNISGSSVAVVGSSYGLYDITAEDISKLTTGNLVFLRVETTTGNFDCDIKPKNAEMFKKQFLLIANH</sequence>
<evidence type="ECO:0000313" key="1">
    <source>
        <dbReference type="EMBL" id="MBD1383993.1"/>
    </source>
</evidence>
<protein>
    <recommendedName>
        <fullName evidence="3">Ig-like domain-containing protein</fullName>
    </recommendedName>
</protein>
<keyword evidence="2" id="KW-1185">Reference proteome</keyword>
<organism evidence="1 2">
    <name type="scientific">Mucilaginibacter rigui</name>
    <dbReference type="NCBI Taxonomy" id="534635"/>
    <lineage>
        <taxon>Bacteria</taxon>
        <taxon>Pseudomonadati</taxon>
        <taxon>Bacteroidota</taxon>
        <taxon>Sphingobacteriia</taxon>
        <taxon>Sphingobacteriales</taxon>
        <taxon>Sphingobacteriaceae</taxon>
        <taxon>Mucilaginibacter</taxon>
    </lineage>
</organism>
<dbReference type="Proteomes" id="UP000618754">
    <property type="component" value="Unassembled WGS sequence"/>
</dbReference>
<comment type="caution">
    <text evidence="1">The sequence shown here is derived from an EMBL/GenBank/DDBJ whole genome shotgun (WGS) entry which is preliminary data.</text>
</comment>
<gene>
    <name evidence="1" type="ORF">IDJ75_01795</name>
</gene>
<name>A0ABR7X061_9SPHI</name>